<dbReference type="Proteomes" id="UP000319613">
    <property type="component" value="Unassembled WGS sequence"/>
</dbReference>
<protein>
    <submittedName>
        <fullName evidence="1">Glycerol kinase</fullName>
    </submittedName>
</protein>
<evidence type="ECO:0000313" key="1">
    <source>
        <dbReference type="EMBL" id="TSC66187.1"/>
    </source>
</evidence>
<organism evidence="1 2">
    <name type="scientific">Candidatus Doudnabacteria bacterium Gr01-1014_77</name>
    <dbReference type="NCBI Taxonomy" id="2017133"/>
    <lineage>
        <taxon>Bacteria</taxon>
        <taxon>Candidatus Doudnaibacteriota</taxon>
    </lineage>
</organism>
<dbReference type="SUPFAM" id="SSF53067">
    <property type="entry name" value="Actin-like ATPase domain"/>
    <property type="match status" value="1"/>
</dbReference>
<proteinExistence type="predicted"/>
<evidence type="ECO:0000313" key="2">
    <source>
        <dbReference type="Proteomes" id="UP000319613"/>
    </source>
</evidence>
<accession>A0A554JCS0</accession>
<dbReference type="AlphaFoldDB" id="A0A554JCS0"/>
<reference evidence="1 2" key="1">
    <citation type="submission" date="2017-07" db="EMBL/GenBank/DDBJ databases">
        <title>Mechanisms for carbon and nitrogen cycling indicate functional differentiation within the Candidate Phyla Radiation.</title>
        <authorList>
            <person name="Danczak R.E."/>
            <person name="Johnston M.D."/>
            <person name="Kenah C."/>
            <person name="Slattery M."/>
            <person name="Wrighton K.C."/>
            <person name="Wilkins M.J."/>
        </authorList>
    </citation>
    <scope>NUCLEOTIDE SEQUENCE [LARGE SCALE GENOMIC DNA]</scope>
    <source>
        <strain evidence="1">Gr01-1014_77</strain>
    </source>
</reference>
<dbReference type="InterPro" id="IPR043129">
    <property type="entry name" value="ATPase_NBD"/>
</dbReference>
<sequence length="89" mass="9994">MKINNTGKDIDELLQKKLSLDRILQRIVNMAQKIIKRLPIKPGVIIADGGITRAEKILTMQSAISKIKIERQRIFDGTALGVAKMIIKK</sequence>
<dbReference type="EMBL" id="VMFF01000012">
    <property type="protein sequence ID" value="TSC66187.1"/>
    <property type="molecule type" value="Genomic_DNA"/>
</dbReference>
<dbReference type="GO" id="GO:0016301">
    <property type="term" value="F:kinase activity"/>
    <property type="evidence" value="ECO:0007669"/>
    <property type="project" value="UniProtKB-KW"/>
</dbReference>
<name>A0A554JCS0_9BACT</name>
<comment type="caution">
    <text evidence="1">The sequence shown here is derived from an EMBL/GenBank/DDBJ whole genome shotgun (WGS) entry which is preliminary data.</text>
</comment>
<keyword evidence="1" id="KW-0808">Transferase</keyword>
<gene>
    <name evidence="1" type="ORF">G01um101477_182</name>
</gene>
<keyword evidence="1" id="KW-0418">Kinase</keyword>